<keyword evidence="2" id="KW-0812">Transmembrane</keyword>
<evidence type="ECO:0000256" key="1">
    <source>
        <dbReference type="SAM" id="MobiDB-lite"/>
    </source>
</evidence>
<organism evidence="3 4">
    <name type="scientific">Penaeus vannamei</name>
    <name type="common">Whiteleg shrimp</name>
    <name type="synonym">Litopenaeus vannamei</name>
    <dbReference type="NCBI Taxonomy" id="6689"/>
    <lineage>
        <taxon>Eukaryota</taxon>
        <taxon>Metazoa</taxon>
        <taxon>Ecdysozoa</taxon>
        <taxon>Arthropoda</taxon>
        <taxon>Crustacea</taxon>
        <taxon>Multicrustacea</taxon>
        <taxon>Malacostraca</taxon>
        <taxon>Eumalacostraca</taxon>
        <taxon>Eucarida</taxon>
        <taxon>Decapoda</taxon>
        <taxon>Dendrobranchiata</taxon>
        <taxon>Penaeoidea</taxon>
        <taxon>Penaeidae</taxon>
        <taxon>Penaeus</taxon>
    </lineage>
</organism>
<evidence type="ECO:0000313" key="4">
    <source>
        <dbReference type="Proteomes" id="UP000283509"/>
    </source>
</evidence>
<evidence type="ECO:0000256" key="2">
    <source>
        <dbReference type="SAM" id="Phobius"/>
    </source>
</evidence>
<feature type="compositionally biased region" description="Low complexity" evidence="1">
    <location>
        <begin position="248"/>
        <end position="260"/>
    </location>
</feature>
<feature type="compositionally biased region" description="Basic and acidic residues" evidence="1">
    <location>
        <begin position="371"/>
        <end position="383"/>
    </location>
</feature>
<feature type="transmembrane region" description="Helical" evidence="2">
    <location>
        <begin position="12"/>
        <end position="30"/>
    </location>
</feature>
<accession>A0A3R7PMV9</accession>
<dbReference type="AlphaFoldDB" id="A0A3R7PMV9"/>
<dbReference type="Proteomes" id="UP000283509">
    <property type="component" value="Unassembled WGS sequence"/>
</dbReference>
<reference evidence="3 4" key="1">
    <citation type="submission" date="2018-04" db="EMBL/GenBank/DDBJ databases">
        <authorList>
            <person name="Zhang X."/>
            <person name="Yuan J."/>
            <person name="Li F."/>
            <person name="Xiang J."/>
        </authorList>
    </citation>
    <scope>NUCLEOTIDE SEQUENCE [LARGE SCALE GENOMIC DNA]</scope>
    <source>
        <tissue evidence="3">Muscle</tissue>
    </source>
</reference>
<protein>
    <submittedName>
        <fullName evidence="3">Uncharacterized protein</fullName>
    </submittedName>
</protein>
<feature type="compositionally biased region" description="Low complexity" evidence="1">
    <location>
        <begin position="294"/>
        <end position="314"/>
    </location>
</feature>
<reference evidence="3 4" key="2">
    <citation type="submission" date="2019-01" db="EMBL/GenBank/DDBJ databases">
        <title>The decoding of complex shrimp genome reveals the adaptation for benthos swimmer, frequently molting mechanism and breeding impact on genome.</title>
        <authorList>
            <person name="Sun Y."/>
            <person name="Gao Y."/>
            <person name="Yu Y."/>
        </authorList>
    </citation>
    <scope>NUCLEOTIDE SEQUENCE [LARGE SCALE GENOMIC DNA]</scope>
    <source>
        <tissue evidence="3">Muscle</tissue>
    </source>
</reference>
<proteinExistence type="predicted"/>
<gene>
    <name evidence="3" type="ORF">C7M84_010035</name>
</gene>
<sequence>MACRSPGVSSILLYLLHLLAFFPSRLLLLLPPPLPFLSLFPLSSLPSLSLSSSSVLIPEDVISRTRRGWRASDVELSWSRLACSPECEGRFCTARLGKRCHAFEQKVNEMGCHDGKAGDPRLFVRRWSSAAGGCGAVLMTDLLALASATHTLTQTRFPDPPGKDDQISSNKTSCRVLQRLICTSGPRVSCMTTMTCYSCCHANFLGRCCSLPAALRETQANAGEQRPVGAPPSLDLTSRNHRWVRHASAGPADGASAPGSKELPSYGPKLGPRGASFGVLRPSRRRPGEPPPSARAVGAPLRDARAADAAADPPNEVAPPSHRVRAGLPRPPGQTINQAPCKDSSARRRPPRFPIETRRPSAGAASPRTPQEPRDPTEPRGTPEDSAGDSRTPSLWAYTRARAPLYAALRHERLGGGAEEIMPAVKDEEGTLLAAKAALIDIPW</sequence>
<keyword evidence="2" id="KW-0472">Membrane</keyword>
<comment type="caution">
    <text evidence="3">The sequence shown here is derived from an EMBL/GenBank/DDBJ whole genome shotgun (WGS) entry which is preliminary data.</text>
</comment>
<dbReference type="EMBL" id="QCYY01002271">
    <property type="protein sequence ID" value="ROT71643.1"/>
    <property type="molecule type" value="Genomic_DNA"/>
</dbReference>
<evidence type="ECO:0000313" key="3">
    <source>
        <dbReference type="EMBL" id="ROT71643.1"/>
    </source>
</evidence>
<feature type="region of interest" description="Disordered" evidence="1">
    <location>
        <begin position="248"/>
        <end position="395"/>
    </location>
</feature>
<keyword evidence="4" id="KW-1185">Reference proteome</keyword>
<name>A0A3R7PMV9_PENVA</name>
<keyword evidence="2" id="KW-1133">Transmembrane helix</keyword>